<evidence type="ECO:0000256" key="1">
    <source>
        <dbReference type="SAM" id="MobiDB-lite"/>
    </source>
</evidence>
<evidence type="ECO:0000313" key="3">
    <source>
        <dbReference type="EMBL" id="MBP2383576.1"/>
    </source>
</evidence>
<protein>
    <recommendedName>
        <fullName evidence="5">Histidine kinase</fullName>
    </recommendedName>
</protein>
<feature type="transmembrane region" description="Helical" evidence="2">
    <location>
        <begin position="34"/>
        <end position="57"/>
    </location>
</feature>
<dbReference type="Proteomes" id="UP001519290">
    <property type="component" value="Unassembled WGS sequence"/>
</dbReference>
<feature type="compositionally biased region" description="Low complexity" evidence="1">
    <location>
        <begin position="7"/>
        <end position="19"/>
    </location>
</feature>
<keyword evidence="4" id="KW-1185">Reference proteome</keyword>
<evidence type="ECO:0000256" key="2">
    <source>
        <dbReference type="SAM" id="Phobius"/>
    </source>
</evidence>
<keyword evidence="2" id="KW-0472">Membrane</keyword>
<keyword evidence="2" id="KW-1133">Transmembrane helix</keyword>
<feature type="transmembrane region" description="Helical" evidence="2">
    <location>
        <begin position="117"/>
        <end position="139"/>
    </location>
</feature>
<feature type="region of interest" description="Disordered" evidence="1">
    <location>
        <begin position="1"/>
        <end position="28"/>
    </location>
</feature>
<comment type="caution">
    <text evidence="3">The sequence shown here is derived from an EMBL/GenBank/DDBJ whole genome shotgun (WGS) entry which is preliminary data.</text>
</comment>
<gene>
    <name evidence="3" type="ORF">JOF43_003565</name>
</gene>
<name>A0ABS4X5F9_9MICO</name>
<sequence>MPTDPHAAGSGASRGAASGPTGGPGAGPRTRPTVAALLGVETLMLAAAATYCFLMVAAGDLHAKLGTGLGIFLLVFALGTALAARSILVSGRFGLGYGITWQLFQALVGASMLRGALYWQGALALVLAIVLFVLLLGLVRSTPLPGEKE</sequence>
<proteinExistence type="predicted"/>
<evidence type="ECO:0008006" key="5">
    <source>
        <dbReference type="Google" id="ProtNLM"/>
    </source>
</evidence>
<keyword evidence="2" id="KW-0812">Transmembrane</keyword>
<accession>A0ABS4X5F9</accession>
<dbReference type="EMBL" id="JAGIOD010000002">
    <property type="protein sequence ID" value="MBP2383576.1"/>
    <property type="molecule type" value="Genomic_DNA"/>
</dbReference>
<reference evidence="3 4" key="1">
    <citation type="submission" date="2021-03" db="EMBL/GenBank/DDBJ databases">
        <title>Sequencing the genomes of 1000 actinobacteria strains.</title>
        <authorList>
            <person name="Klenk H.-P."/>
        </authorList>
    </citation>
    <scope>NUCLEOTIDE SEQUENCE [LARGE SCALE GENOMIC DNA]</scope>
    <source>
        <strain evidence="3 4">DSM 14566</strain>
    </source>
</reference>
<organism evidence="3 4">
    <name type="scientific">Brachybacterium sacelli</name>
    <dbReference type="NCBI Taxonomy" id="173364"/>
    <lineage>
        <taxon>Bacteria</taxon>
        <taxon>Bacillati</taxon>
        <taxon>Actinomycetota</taxon>
        <taxon>Actinomycetes</taxon>
        <taxon>Micrococcales</taxon>
        <taxon>Dermabacteraceae</taxon>
        <taxon>Brachybacterium</taxon>
    </lineage>
</organism>
<feature type="transmembrane region" description="Helical" evidence="2">
    <location>
        <begin position="69"/>
        <end position="88"/>
    </location>
</feature>
<evidence type="ECO:0000313" key="4">
    <source>
        <dbReference type="Proteomes" id="UP001519290"/>
    </source>
</evidence>
<dbReference type="RefSeq" id="WP_245354602.1">
    <property type="nucleotide sequence ID" value="NZ_BAAAJW010000009.1"/>
</dbReference>